<evidence type="ECO:0000313" key="2">
    <source>
        <dbReference type="EMBL" id="KDR66278.1"/>
    </source>
</evidence>
<dbReference type="InterPro" id="IPR000253">
    <property type="entry name" value="FHA_dom"/>
</dbReference>
<name>A0A067SHM3_GALM3</name>
<dbReference type="AlphaFoldDB" id="A0A067SHM3"/>
<keyword evidence="3" id="KW-1185">Reference proteome</keyword>
<dbReference type="GO" id="GO:0005737">
    <property type="term" value="C:cytoplasm"/>
    <property type="evidence" value="ECO:0007669"/>
    <property type="project" value="TreeGrafter"/>
</dbReference>
<dbReference type="STRING" id="685588.A0A067SHM3"/>
<dbReference type="InterPro" id="IPR051176">
    <property type="entry name" value="Cent_Immune-Sig_Mod"/>
</dbReference>
<dbReference type="Gene3D" id="2.60.200.20">
    <property type="match status" value="1"/>
</dbReference>
<dbReference type="Proteomes" id="UP000027222">
    <property type="component" value="Unassembled WGS sequence"/>
</dbReference>
<evidence type="ECO:0000313" key="3">
    <source>
        <dbReference type="Proteomes" id="UP000027222"/>
    </source>
</evidence>
<reference evidence="3" key="1">
    <citation type="journal article" date="2014" name="Proc. Natl. Acad. Sci. U.S.A.">
        <title>Extensive sampling of basidiomycete genomes demonstrates inadequacy of the white-rot/brown-rot paradigm for wood decay fungi.</title>
        <authorList>
            <person name="Riley R."/>
            <person name="Salamov A.A."/>
            <person name="Brown D.W."/>
            <person name="Nagy L.G."/>
            <person name="Floudas D."/>
            <person name="Held B.W."/>
            <person name="Levasseur A."/>
            <person name="Lombard V."/>
            <person name="Morin E."/>
            <person name="Otillar R."/>
            <person name="Lindquist E.A."/>
            <person name="Sun H."/>
            <person name="LaButti K.M."/>
            <person name="Schmutz J."/>
            <person name="Jabbour D."/>
            <person name="Luo H."/>
            <person name="Baker S.E."/>
            <person name="Pisabarro A.G."/>
            <person name="Walton J.D."/>
            <person name="Blanchette R.A."/>
            <person name="Henrissat B."/>
            <person name="Martin F."/>
            <person name="Cullen D."/>
            <person name="Hibbett D.S."/>
            <person name="Grigoriev I.V."/>
        </authorList>
    </citation>
    <scope>NUCLEOTIDE SEQUENCE [LARGE SCALE GENOMIC DNA]</scope>
    <source>
        <strain evidence="3">CBS 339.88</strain>
    </source>
</reference>
<dbReference type="Pfam" id="PF00498">
    <property type="entry name" value="FHA"/>
    <property type="match status" value="1"/>
</dbReference>
<feature type="domain" description="FHA" evidence="1">
    <location>
        <begin position="36"/>
        <end position="92"/>
    </location>
</feature>
<proteinExistence type="predicted"/>
<dbReference type="PANTHER" id="PTHR15715:SF37">
    <property type="entry name" value="LD47843P"/>
    <property type="match status" value="1"/>
</dbReference>
<dbReference type="SUPFAM" id="SSF49879">
    <property type="entry name" value="SMAD/FHA domain"/>
    <property type="match status" value="1"/>
</dbReference>
<dbReference type="OrthoDB" id="687730at2759"/>
<dbReference type="PANTHER" id="PTHR15715">
    <property type="entry name" value="CENTROSOMAL PROTEIN OF 170 KDA"/>
    <property type="match status" value="1"/>
</dbReference>
<organism evidence="2 3">
    <name type="scientific">Galerina marginata (strain CBS 339.88)</name>
    <dbReference type="NCBI Taxonomy" id="685588"/>
    <lineage>
        <taxon>Eukaryota</taxon>
        <taxon>Fungi</taxon>
        <taxon>Dikarya</taxon>
        <taxon>Basidiomycota</taxon>
        <taxon>Agaricomycotina</taxon>
        <taxon>Agaricomycetes</taxon>
        <taxon>Agaricomycetidae</taxon>
        <taxon>Agaricales</taxon>
        <taxon>Agaricineae</taxon>
        <taxon>Strophariaceae</taxon>
        <taxon>Galerina</taxon>
    </lineage>
</organism>
<accession>A0A067SHM3</accession>
<dbReference type="InterPro" id="IPR008984">
    <property type="entry name" value="SMAD_FHA_dom_sf"/>
</dbReference>
<protein>
    <recommendedName>
        <fullName evidence="1">FHA domain-containing protein</fullName>
    </recommendedName>
</protein>
<gene>
    <name evidence="2" type="ORF">GALMADRAFT_106554</name>
</gene>
<dbReference type="HOGENOM" id="CLU_118383_0_0_1"/>
<evidence type="ECO:0000259" key="1">
    <source>
        <dbReference type="PROSITE" id="PS50006"/>
    </source>
</evidence>
<sequence>MQLTTTTSTNNAFSPALYLYPVNGTWAPKCIAEQHIRIGRQTNAETAPTEKNGFFDSKVLSRRHAEVCIGKRRIYIKDTESWNGTFINGQRLSGESVESEPFELKNEDIIEFGIDVFGHDKKTITHRKVSARVVIAAGEKEDPFLSRL</sequence>
<dbReference type="SMART" id="SM00240">
    <property type="entry name" value="FHA"/>
    <property type="match status" value="1"/>
</dbReference>
<dbReference type="PROSITE" id="PS50006">
    <property type="entry name" value="FHA_DOMAIN"/>
    <property type="match status" value="1"/>
</dbReference>
<dbReference type="EMBL" id="KL142425">
    <property type="protein sequence ID" value="KDR66278.1"/>
    <property type="molecule type" value="Genomic_DNA"/>
</dbReference>